<dbReference type="SUPFAM" id="SSF54523">
    <property type="entry name" value="Pili subunits"/>
    <property type="match status" value="1"/>
</dbReference>
<comment type="subcellular location">
    <subcellularLocation>
        <location evidence="1">Cell surface</location>
    </subcellularLocation>
</comment>
<dbReference type="Pfam" id="PF07963">
    <property type="entry name" value="N_methyl"/>
    <property type="match status" value="1"/>
</dbReference>
<evidence type="ECO:0000256" key="2">
    <source>
        <dbReference type="ARBA" id="ARBA00023287"/>
    </source>
</evidence>
<proteinExistence type="predicted"/>
<dbReference type="PROSITE" id="PS00409">
    <property type="entry name" value="PROKAR_NTER_METHYL"/>
    <property type="match status" value="1"/>
</dbReference>
<gene>
    <name evidence="4" type="ORF">I8J30_29600</name>
</gene>
<dbReference type="EMBL" id="JAGKSP010000024">
    <property type="protein sequence ID" value="MBP3966847.1"/>
    <property type="molecule type" value="Genomic_DNA"/>
</dbReference>
<organism evidence="4 5">
    <name type="scientific">Paenibacillus lignilyticus</name>
    <dbReference type="NCBI Taxonomy" id="1172615"/>
    <lineage>
        <taxon>Bacteria</taxon>
        <taxon>Bacillati</taxon>
        <taxon>Bacillota</taxon>
        <taxon>Bacilli</taxon>
        <taxon>Bacillales</taxon>
        <taxon>Paenibacillaceae</taxon>
        <taxon>Paenibacillus</taxon>
    </lineage>
</organism>
<dbReference type="Proteomes" id="UP000673394">
    <property type="component" value="Unassembled WGS sequence"/>
</dbReference>
<feature type="transmembrane region" description="Helical" evidence="3">
    <location>
        <begin position="21"/>
        <end position="43"/>
    </location>
</feature>
<keyword evidence="3" id="KW-1133">Transmembrane helix</keyword>
<accession>A0ABS5CM08</accession>
<dbReference type="Gene3D" id="3.30.700.10">
    <property type="entry name" value="Glycoprotein, Type 4 Pilin"/>
    <property type="match status" value="1"/>
</dbReference>
<keyword evidence="3" id="KW-0472">Membrane</keyword>
<dbReference type="InterPro" id="IPR012902">
    <property type="entry name" value="N_methyl_site"/>
</dbReference>
<reference evidence="4 5" key="1">
    <citation type="submission" date="2021-04" db="EMBL/GenBank/DDBJ databases">
        <title>Paenibacillus sp. DLE-14 whole genome sequence.</title>
        <authorList>
            <person name="Ham Y.J."/>
        </authorList>
    </citation>
    <scope>NUCLEOTIDE SEQUENCE [LARGE SCALE GENOMIC DNA]</scope>
    <source>
        <strain evidence="4 5">DLE-14</strain>
    </source>
</reference>
<sequence length="147" mass="15683">MVSKVLKRARENEKGFTLIELLAVIVILGVIAAIAIPLISSIISKSKTDSDIATARQIYDASRIYVTSELNGDFKTAGAIPIVGDATTPGLISKGYLSTDIILPSTKTAITDGTVTFNTSGNLTEVLISTDKTKTTDDKKYDTDDLK</sequence>
<comment type="caution">
    <text evidence="4">The sequence shown here is derived from an EMBL/GenBank/DDBJ whole genome shotgun (WGS) entry which is preliminary data.</text>
</comment>
<evidence type="ECO:0000256" key="3">
    <source>
        <dbReference type="SAM" id="Phobius"/>
    </source>
</evidence>
<dbReference type="RefSeq" id="WP_210664046.1">
    <property type="nucleotide sequence ID" value="NZ_JAGKSP010000024.1"/>
</dbReference>
<keyword evidence="5" id="KW-1185">Reference proteome</keyword>
<dbReference type="NCBIfam" id="TIGR02532">
    <property type="entry name" value="IV_pilin_GFxxxE"/>
    <property type="match status" value="1"/>
</dbReference>
<evidence type="ECO:0000256" key="1">
    <source>
        <dbReference type="ARBA" id="ARBA00004241"/>
    </source>
</evidence>
<protein>
    <submittedName>
        <fullName evidence="4">Prepilin-type N-terminal cleavage/methylation domain-containing protein</fullName>
    </submittedName>
</protein>
<name>A0ABS5CM08_9BACL</name>
<keyword evidence="2" id="KW-0178">Competence</keyword>
<keyword evidence="3" id="KW-0812">Transmembrane</keyword>
<dbReference type="InterPro" id="IPR045584">
    <property type="entry name" value="Pilin-like"/>
</dbReference>
<evidence type="ECO:0000313" key="4">
    <source>
        <dbReference type="EMBL" id="MBP3966847.1"/>
    </source>
</evidence>
<evidence type="ECO:0000313" key="5">
    <source>
        <dbReference type="Proteomes" id="UP000673394"/>
    </source>
</evidence>